<dbReference type="SUPFAM" id="SSF52172">
    <property type="entry name" value="CheY-like"/>
    <property type="match status" value="1"/>
</dbReference>
<dbReference type="SMART" id="SM00448">
    <property type="entry name" value="REC"/>
    <property type="match status" value="1"/>
</dbReference>
<evidence type="ECO:0000259" key="7">
    <source>
        <dbReference type="PROSITE" id="PS50110"/>
    </source>
</evidence>
<evidence type="ECO:0000256" key="2">
    <source>
        <dbReference type="ARBA" id="ARBA00023015"/>
    </source>
</evidence>
<evidence type="ECO:0000313" key="8">
    <source>
        <dbReference type="EMBL" id="SOD13976.1"/>
    </source>
</evidence>
<dbReference type="RefSeq" id="WP_097130167.1">
    <property type="nucleotide sequence ID" value="NZ_OCMT01000002.1"/>
</dbReference>
<evidence type="ECO:0000313" key="9">
    <source>
        <dbReference type="Proteomes" id="UP000219281"/>
    </source>
</evidence>
<dbReference type="CDD" id="cd17535">
    <property type="entry name" value="REC_NarL-like"/>
    <property type="match status" value="1"/>
</dbReference>
<dbReference type="GO" id="GO:0000160">
    <property type="term" value="P:phosphorelay signal transduction system"/>
    <property type="evidence" value="ECO:0007669"/>
    <property type="project" value="InterPro"/>
</dbReference>
<organism evidence="8 9">
    <name type="scientific">Pedobacter xixiisoli</name>
    <dbReference type="NCBI Taxonomy" id="1476464"/>
    <lineage>
        <taxon>Bacteria</taxon>
        <taxon>Pseudomonadati</taxon>
        <taxon>Bacteroidota</taxon>
        <taxon>Sphingobacteriia</taxon>
        <taxon>Sphingobacteriales</taxon>
        <taxon>Sphingobacteriaceae</taxon>
        <taxon>Pedobacter</taxon>
    </lineage>
</organism>
<feature type="domain" description="Response regulatory" evidence="7">
    <location>
        <begin position="3"/>
        <end position="117"/>
    </location>
</feature>
<dbReference type="SMART" id="SM00421">
    <property type="entry name" value="HTH_LUXR"/>
    <property type="match status" value="1"/>
</dbReference>
<dbReference type="PROSITE" id="PS50110">
    <property type="entry name" value="RESPONSE_REGULATORY"/>
    <property type="match status" value="1"/>
</dbReference>
<gene>
    <name evidence="8" type="ORF">SAMN06297358_1339</name>
</gene>
<protein>
    <submittedName>
        <fullName evidence="8">Two component transcriptional regulator, LuxR family</fullName>
    </submittedName>
</protein>
<dbReference type="PANTHER" id="PTHR43214:SF41">
    <property type="entry name" value="NITRATE_NITRITE RESPONSE REGULATOR PROTEIN NARP"/>
    <property type="match status" value="1"/>
</dbReference>
<dbReference type="InterPro" id="IPR000792">
    <property type="entry name" value="Tscrpt_reg_LuxR_C"/>
</dbReference>
<dbReference type="InterPro" id="IPR016032">
    <property type="entry name" value="Sig_transdc_resp-reg_C-effctor"/>
</dbReference>
<reference evidence="9" key="1">
    <citation type="submission" date="2017-09" db="EMBL/GenBank/DDBJ databases">
        <authorList>
            <person name="Varghese N."/>
            <person name="Submissions S."/>
        </authorList>
    </citation>
    <scope>NUCLEOTIDE SEQUENCE [LARGE SCALE GENOMIC DNA]</scope>
    <source>
        <strain evidence="9">CGMCC 1.12803</strain>
    </source>
</reference>
<evidence type="ECO:0000256" key="1">
    <source>
        <dbReference type="ARBA" id="ARBA00022553"/>
    </source>
</evidence>
<dbReference type="SUPFAM" id="SSF46894">
    <property type="entry name" value="C-terminal effector domain of the bipartite response regulators"/>
    <property type="match status" value="1"/>
</dbReference>
<accession>A0A285ZWG5</accession>
<name>A0A285ZWG5_9SPHI</name>
<keyword evidence="9" id="KW-1185">Reference proteome</keyword>
<dbReference type="PRINTS" id="PR00038">
    <property type="entry name" value="HTHLUXR"/>
</dbReference>
<dbReference type="Pfam" id="PF00072">
    <property type="entry name" value="Response_reg"/>
    <property type="match status" value="1"/>
</dbReference>
<evidence type="ECO:0000256" key="5">
    <source>
        <dbReference type="PROSITE-ProRule" id="PRU00169"/>
    </source>
</evidence>
<dbReference type="InterPro" id="IPR001789">
    <property type="entry name" value="Sig_transdc_resp-reg_receiver"/>
</dbReference>
<dbReference type="Pfam" id="PF00196">
    <property type="entry name" value="GerE"/>
    <property type="match status" value="1"/>
</dbReference>
<dbReference type="InterPro" id="IPR011006">
    <property type="entry name" value="CheY-like_superfamily"/>
</dbReference>
<evidence type="ECO:0000259" key="6">
    <source>
        <dbReference type="PROSITE" id="PS50043"/>
    </source>
</evidence>
<dbReference type="OrthoDB" id="9797341at2"/>
<evidence type="ECO:0000256" key="3">
    <source>
        <dbReference type="ARBA" id="ARBA00023125"/>
    </source>
</evidence>
<dbReference type="InterPro" id="IPR039420">
    <property type="entry name" value="WalR-like"/>
</dbReference>
<evidence type="ECO:0000256" key="4">
    <source>
        <dbReference type="ARBA" id="ARBA00023163"/>
    </source>
</evidence>
<dbReference type="GO" id="GO:0006355">
    <property type="term" value="P:regulation of DNA-templated transcription"/>
    <property type="evidence" value="ECO:0007669"/>
    <property type="project" value="InterPro"/>
</dbReference>
<dbReference type="Gene3D" id="3.40.50.2300">
    <property type="match status" value="1"/>
</dbReference>
<keyword evidence="1 5" id="KW-0597">Phosphoprotein</keyword>
<dbReference type="PROSITE" id="PS50043">
    <property type="entry name" value="HTH_LUXR_2"/>
    <property type="match status" value="1"/>
</dbReference>
<dbReference type="PANTHER" id="PTHR43214">
    <property type="entry name" value="TWO-COMPONENT RESPONSE REGULATOR"/>
    <property type="match status" value="1"/>
</dbReference>
<dbReference type="AlphaFoldDB" id="A0A285ZWG5"/>
<proteinExistence type="predicted"/>
<dbReference type="EMBL" id="OCMT01000002">
    <property type="protein sequence ID" value="SOD13976.1"/>
    <property type="molecule type" value="Genomic_DNA"/>
</dbReference>
<keyword evidence="2" id="KW-0805">Transcription regulation</keyword>
<dbReference type="Proteomes" id="UP000219281">
    <property type="component" value="Unassembled WGS sequence"/>
</dbReference>
<dbReference type="InterPro" id="IPR058245">
    <property type="entry name" value="NreC/VraR/RcsB-like_REC"/>
</dbReference>
<sequence>MVNIILADQQQLVRSGLKTLLLGTSDDTHVIETSTFEEALDLLPQTNAQFLITDMSAENGPEIIQRALGIVPSLKVLVLSDQFDLGLVHRTFAHGASAFLLKECLYEELLVAMKCASAGRQYLCSGISSRLLESSRDCTDIKAPPIDRKIFTERELEILALIAEGRTNLEMSEQLFLSKRTVEGHRQSLLDKTKSRNTAQLITFAVRNHIIY</sequence>
<dbReference type="CDD" id="cd06170">
    <property type="entry name" value="LuxR_C_like"/>
    <property type="match status" value="1"/>
</dbReference>
<keyword evidence="4" id="KW-0804">Transcription</keyword>
<keyword evidence="3" id="KW-0238">DNA-binding</keyword>
<feature type="modified residue" description="4-aspartylphosphate" evidence="5">
    <location>
        <position position="54"/>
    </location>
</feature>
<dbReference type="GO" id="GO:0003677">
    <property type="term" value="F:DNA binding"/>
    <property type="evidence" value="ECO:0007669"/>
    <property type="project" value="UniProtKB-KW"/>
</dbReference>
<feature type="domain" description="HTH luxR-type" evidence="6">
    <location>
        <begin position="144"/>
        <end position="209"/>
    </location>
</feature>